<feature type="domain" description="DUF8193" evidence="3">
    <location>
        <begin position="25"/>
        <end position="242"/>
    </location>
</feature>
<keyword evidence="7" id="KW-1185">Reference proteome</keyword>
<gene>
    <name evidence="6" type="ORF">LAD12857_35110</name>
</gene>
<dbReference type="RefSeq" id="WP_170824282.1">
    <property type="nucleotide sequence ID" value="NZ_BRPJ01000074.1"/>
</dbReference>
<dbReference type="InterPro" id="IPR058508">
    <property type="entry name" value="DUF8195"/>
</dbReference>
<comment type="caution">
    <text evidence="6">The sequence shown here is derived from an EMBL/GenBank/DDBJ whole genome shotgun (WGS) entry which is preliminary data.</text>
</comment>
<dbReference type="EMBL" id="BRPJ01000074">
    <property type="protein sequence ID" value="GLB31588.1"/>
    <property type="molecule type" value="Genomic_DNA"/>
</dbReference>
<accession>A0ABQ5M9H0</accession>
<dbReference type="Pfam" id="PF26613">
    <property type="entry name" value="DUF8193"/>
    <property type="match status" value="1"/>
</dbReference>
<feature type="domain" description="DUF8195" evidence="5">
    <location>
        <begin position="346"/>
        <end position="553"/>
    </location>
</feature>
<evidence type="ECO:0000259" key="4">
    <source>
        <dbReference type="Pfam" id="PF26614"/>
    </source>
</evidence>
<evidence type="ECO:0000313" key="6">
    <source>
        <dbReference type="EMBL" id="GLB31588.1"/>
    </source>
</evidence>
<dbReference type="InterPro" id="IPR058507">
    <property type="entry name" value="DUF8194"/>
</dbReference>
<protein>
    <submittedName>
        <fullName evidence="6">Uncharacterized protein</fullName>
    </submittedName>
</protein>
<sequence length="559" mass="61817">MKRLISLILAVVLTVSLAIPAFAADSNIDGGGGGMGQGTSQNKWTPGRDGVRATIIRDNDNTPVSTPIDFSNGSNGDIQIHFQFKNKIQYRNGAALTPKQNGYSSIKPATAMPRIVSSSGGNNIAAIRSYFCREGTIRDIASATGFSYDDLISGNYKILLEPIAYFTYGGVVYAMTATEAAMFNQKVNNDLRRKMVSLTSQNLPLAMFLETADLGFPAWGGSTITKQSDQDIISSLGVGIIRFSEPDPAPAPESNVIYRCDTEVITAVTLSTGSQKTPDNPAYARFSINGRTYSHKDIYIPEDSSQLAWVKWRTPTEPGYVTITITSNCTVSTSQIVAQIVDLDKNPPPDPQANDRNDGYSIPAAPNNPNTTSLTWGEWDCWWHEHWVWHSGDEDEDGYWCDHGWWQYAWLSYSASLTATLQTKPDEKSPTASGKTMKSGYGLNANVSAQVRSSAPSSHLTGVQNVVAYFPEFNYTTYWRLLKRLNTGYSSTFEFQKNKYSTYGRSVHFSPVWFPDGGYTTYTECLDSWTPAGMLQINLTDDLTIRESLFSDWHIRPVQ</sequence>
<evidence type="ECO:0000259" key="3">
    <source>
        <dbReference type="Pfam" id="PF26613"/>
    </source>
</evidence>
<dbReference type="Pfam" id="PF26614">
    <property type="entry name" value="DUF8194"/>
    <property type="match status" value="1"/>
</dbReference>
<evidence type="ECO:0000259" key="5">
    <source>
        <dbReference type="Pfam" id="PF26615"/>
    </source>
</evidence>
<evidence type="ECO:0000256" key="2">
    <source>
        <dbReference type="SAM" id="SignalP"/>
    </source>
</evidence>
<proteinExistence type="predicted"/>
<reference evidence="6 7" key="1">
    <citation type="journal article" date="2024" name="Int. J. Syst. Evol. Microbiol.">
        <title>Lacrimispora brassicae sp. nov. isolated from fermented cabbage, and proposal of Clostridium indicum Gundawar et al. 2019 and Clostridium methoxybenzovorans Mechichi et al. 1999 as heterotypic synonyms of Lacrimispora amygdalina (Parshina et al. 2003) Haas and Blanchard 2020 and Lacrimispora indolis (McClung and McCoy 1957) Haas and Blanchard 2020, respectively.</title>
        <authorList>
            <person name="Kobayashi H."/>
            <person name="Tanizawa Y."/>
            <person name="Sakamoto M."/>
            <person name="Ohkuma M."/>
            <person name="Tohno M."/>
        </authorList>
    </citation>
    <scope>NUCLEOTIDE SEQUENCE [LARGE SCALE GENOMIC DNA]</scope>
    <source>
        <strain evidence="6 7">DSM 12857</strain>
    </source>
</reference>
<feature type="chain" id="PRO_5046495896" evidence="2">
    <location>
        <begin position="24"/>
        <end position="559"/>
    </location>
</feature>
<organism evidence="6 7">
    <name type="scientific">Lacrimispora amygdalina</name>
    <dbReference type="NCBI Taxonomy" id="253257"/>
    <lineage>
        <taxon>Bacteria</taxon>
        <taxon>Bacillati</taxon>
        <taxon>Bacillota</taxon>
        <taxon>Clostridia</taxon>
        <taxon>Lachnospirales</taxon>
        <taxon>Lachnospiraceae</taxon>
        <taxon>Lacrimispora</taxon>
    </lineage>
</organism>
<feature type="signal peptide" evidence="2">
    <location>
        <begin position="1"/>
        <end position="23"/>
    </location>
</feature>
<evidence type="ECO:0000313" key="7">
    <source>
        <dbReference type="Proteomes" id="UP001419084"/>
    </source>
</evidence>
<keyword evidence="2" id="KW-0732">Signal</keyword>
<feature type="compositionally biased region" description="Basic and acidic residues" evidence="1">
    <location>
        <begin position="343"/>
        <end position="358"/>
    </location>
</feature>
<feature type="domain" description="DUF8194" evidence="4">
    <location>
        <begin position="255"/>
        <end position="342"/>
    </location>
</feature>
<evidence type="ECO:0000256" key="1">
    <source>
        <dbReference type="SAM" id="MobiDB-lite"/>
    </source>
</evidence>
<dbReference type="Pfam" id="PF26615">
    <property type="entry name" value="DUF8195"/>
    <property type="match status" value="1"/>
</dbReference>
<feature type="region of interest" description="Disordered" evidence="1">
    <location>
        <begin position="343"/>
        <end position="367"/>
    </location>
</feature>
<name>A0ABQ5M9H0_9FIRM</name>
<dbReference type="InterPro" id="IPR058506">
    <property type="entry name" value="DUF8193"/>
</dbReference>
<dbReference type="Proteomes" id="UP001419084">
    <property type="component" value="Unassembled WGS sequence"/>
</dbReference>